<reference evidence="1" key="2">
    <citation type="submission" date="2020-09" db="EMBL/GenBank/DDBJ databases">
        <authorList>
            <person name="Sun Q."/>
            <person name="Sedlacek I."/>
        </authorList>
    </citation>
    <scope>NUCLEOTIDE SEQUENCE</scope>
    <source>
        <strain evidence="1">CCM 7897</strain>
    </source>
</reference>
<evidence type="ECO:0000313" key="2">
    <source>
        <dbReference type="Proteomes" id="UP000606044"/>
    </source>
</evidence>
<dbReference type="AlphaFoldDB" id="A0A917CAR6"/>
<gene>
    <name evidence="1" type="ORF">GCM10007301_43120</name>
</gene>
<organism evidence="1 2">
    <name type="scientific">Azorhizobium oxalatiphilum</name>
    <dbReference type="NCBI Taxonomy" id="980631"/>
    <lineage>
        <taxon>Bacteria</taxon>
        <taxon>Pseudomonadati</taxon>
        <taxon>Pseudomonadota</taxon>
        <taxon>Alphaproteobacteria</taxon>
        <taxon>Hyphomicrobiales</taxon>
        <taxon>Xanthobacteraceae</taxon>
        <taxon>Azorhizobium</taxon>
    </lineage>
</organism>
<accession>A0A917CAR6</accession>
<dbReference type="EMBL" id="BMCT01000007">
    <property type="protein sequence ID" value="GGF78501.1"/>
    <property type="molecule type" value="Genomic_DNA"/>
</dbReference>
<sequence>MIRDASVLDCGSASPLLGDAGTKTEQAAVSRRDAARASLEAEILPVVRRVQETVAGTGACDITFTVVDYVFVGISLQFRTCGALASEVDIMMAGTWTARRVNGGNAGVINANLSKGPGLAASVRQLLNAEVMRIRRQRAIAALPPVVVSQS</sequence>
<evidence type="ECO:0000313" key="1">
    <source>
        <dbReference type="EMBL" id="GGF78501.1"/>
    </source>
</evidence>
<reference evidence="1" key="1">
    <citation type="journal article" date="2014" name="Int. J. Syst. Evol. Microbiol.">
        <title>Complete genome sequence of Corynebacterium casei LMG S-19264T (=DSM 44701T), isolated from a smear-ripened cheese.</title>
        <authorList>
            <consortium name="US DOE Joint Genome Institute (JGI-PGF)"/>
            <person name="Walter F."/>
            <person name="Albersmeier A."/>
            <person name="Kalinowski J."/>
            <person name="Ruckert C."/>
        </authorList>
    </citation>
    <scope>NUCLEOTIDE SEQUENCE</scope>
    <source>
        <strain evidence="1">CCM 7897</strain>
    </source>
</reference>
<dbReference type="RefSeq" id="WP_188582448.1">
    <property type="nucleotide sequence ID" value="NZ_BMCT01000007.1"/>
</dbReference>
<name>A0A917CAR6_9HYPH</name>
<protein>
    <submittedName>
        <fullName evidence="1">Uncharacterized protein</fullName>
    </submittedName>
</protein>
<comment type="caution">
    <text evidence="1">The sequence shown here is derived from an EMBL/GenBank/DDBJ whole genome shotgun (WGS) entry which is preliminary data.</text>
</comment>
<proteinExistence type="predicted"/>
<keyword evidence="2" id="KW-1185">Reference proteome</keyword>
<dbReference type="Proteomes" id="UP000606044">
    <property type="component" value="Unassembled WGS sequence"/>
</dbReference>